<proteinExistence type="predicted"/>
<keyword evidence="7 8" id="KW-0472">Membrane</keyword>
<gene>
    <name evidence="9" type="ORF">F1189_18120</name>
</gene>
<feature type="transmembrane region" description="Helical" evidence="8">
    <location>
        <begin position="314"/>
        <end position="331"/>
    </location>
</feature>
<feature type="transmembrane region" description="Helical" evidence="8">
    <location>
        <begin position="184"/>
        <end position="205"/>
    </location>
</feature>
<dbReference type="Proteomes" id="UP000325255">
    <property type="component" value="Unassembled WGS sequence"/>
</dbReference>
<feature type="transmembrane region" description="Helical" evidence="8">
    <location>
        <begin position="273"/>
        <end position="302"/>
    </location>
</feature>
<evidence type="ECO:0000256" key="4">
    <source>
        <dbReference type="ARBA" id="ARBA00022519"/>
    </source>
</evidence>
<name>A0A5M6ISZ8_9PROT</name>
<feature type="transmembrane region" description="Helical" evidence="8">
    <location>
        <begin position="114"/>
        <end position="137"/>
    </location>
</feature>
<keyword evidence="6 8" id="KW-1133">Transmembrane helix</keyword>
<protein>
    <submittedName>
        <fullName evidence="9">ABC transporter permease</fullName>
    </submittedName>
</protein>
<dbReference type="InterPro" id="IPR001851">
    <property type="entry name" value="ABC_transp_permease"/>
</dbReference>
<dbReference type="OrthoDB" id="7351039at2"/>
<feature type="transmembrane region" description="Helical" evidence="8">
    <location>
        <begin position="56"/>
        <end position="78"/>
    </location>
</feature>
<evidence type="ECO:0000256" key="8">
    <source>
        <dbReference type="SAM" id="Phobius"/>
    </source>
</evidence>
<keyword evidence="3" id="KW-1003">Cell membrane</keyword>
<sequence>MLQALTVRTPRLGSGFRQYGIIIAFLALCVVVAALCQYKVIQGEWSENTFLTAENLLLILYQISVNGILAIGMTLVVISAGIDLSVGSVLALSGMLAASFATRSTTVTAWAGTYPVLVPVLAALAIGSACGALNGWIIARFRIQAFIATLGMLLAARGMTMALTGANPISALSPDFRWFGTERILGIPVPILIFLLVFAGAWVLLNLTVFGRYVYAVGGNEKSARTSGIKTDRIIIGVYALSGLLAGIAGIILTAKTGSGQTNAGSSYELDAIAAAVIGGTSLAGGVGKLGGTLIGALIIGVMNNGLDLLGVESFYQLIIKGVLIVSAVIVDSSRKAEQH</sequence>
<feature type="transmembrane region" description="Helical" evidence="8">
    <location>
        <begin position="84"/>
        <end position="102"/>
    </location>
</feature>
<reference evidence="9 10" key="1">
    <citation type="submission" date="2019-09" db="EMBL/GenBank/DDBJ databases">
        <title>Genome sequence of Rhodovastum atsumiense, a diverse member of the Acetobacteraceae family of non-sulfur purple photosynthetic bacteria.</title>
        <authorList>
            <person name="Meyer T."/>
            <person name="Kyndt J."/>
        </authorList>
    </citation>
    <scope>NUCLEOTIDE SEQUENCE [LARGE SCALE GENOMIC DNA]</scope>
    <source>
        <strain evidence="9 10">DSM 21279</strain>
    </source>
</reference>
<evidence type="ECO:0000256" key="5">
    <source>
        <dbReference type="ARBA" id="ARBA00022692"/>
    </source>
</evidence>
<accession>A0A5M6ISZ8</accession>
<evidence type="ECO:0000256" key="2">
    <source>
        <dbReference type="ARBA" id="ARBA00022448"/>
    </source>
</evidence>
<keyword evidence="4" id="KW-0997">Cell inner membrane</keyword>
<evidence type="ECO:0000256" key="1">
    <source>
        <dbReference type="ARBA" id="ARBA00004651"/>
    </source>
</evidence>
<dbReference type="PANTHER" id="PTHR32196">
    <property type="entry name" value="ABC TRANSPORTER PERMEASE PROTEIN YPHD-RELATED-RELATED"/>
    <property type="match status" value="1"/>
</dbReference>
<comment type="subcellular location">
    <subcellularLocation>
        <location evidence="1">Cell membrane</location>
        <topology evidence="1">Multi-pass membrane protein</topology>
    </subcellularLocation>
</comment>
<keyword evidence="5 8" id="KW-0812">Transmembrane</keyword>
<dbReference type="GO" id="GO:0022857">
    <property type="term" value="F:transmembrane transporter activity"/>
    <property type="evidence" value="ECO:0007669"/>
    <property type="project" value="InterPro"/>
</dbReference>
<dbReference type="Pfam" id="PF02653">
    <property type="entry name" value="BPD_transp_2"/>
    <property type="match status" value="1"/>
</dbReference>
<evidence type="ECO:0000256" key="3">
    <source>
        <dbReference type="ARBA" id="ARBA00022475"/>
    </source>
</evidence>
<evidence type="ECO:0000256" key="6">
    <source>
        <dbReference type="ARBA" id="ARBA00022989"/>
    </source>
</evidence>
<evidence type="ECO:0000313" key="10">
    <source>
        <dbReference type="Proteomes" id="UP000325255"/>
    </source>
</evidence>
<dbReference type="PANTHER" id="PTHR32196:SF21">
    <property type="entry name" value="ABC TRANSPORTER PERMEASE PROTEIN YPHD-RELATED"/>
    <property type="match status" value="1"/>
</dbReference>
<feature type="transmembrane region" description="Helical" evidence="8">
    <location>
        <begin position="234"/>
        <end position="253"/>
    </location>
</feature>
<keyword evidence="10" id="KW-1185">Reference proteome</keyword>
<evidence type="ECO:0000256" key="7">
    <source>
        <dbReference type="ARBA" id="ARBA00023136"/>
    </source>
</evidence>
<dbReference type="RefSeq" id="WP_150042274.1">
    <property type="nucleotide sequence ID" value="NZ_OW485601.1"/>
</dbReference>
<feature type="transmembrane region" description="Helical" evidence="8">
    <location>
        <begin position="16"/>
        <end position="36"/>
    </location>
</feature>
<keyword evidence="2" id="KW-0813">Transport</keyword>
<dbReference type="EMBL" id="VWPK01000029">
    <property type="protein sequence ID" value="KAA5610688.1"/>
    <property type="molecule type" value="Genomic_DNA"/>
</dbReference>
<dbReference type="AlphaFoldDB" id="A0A5M6ISZ8"/>
<evidence type="ECO:0000313" key="9">
    <source>
        <dbReference type="EMBL" id="KAA5610688.1"/>
    </source>
</evidence>
<comment type="caution">
    <text evidence="9">The sequence shown here is derived from an EMBL/GenBank/DDBJ whole genome shotgun (WGS) entry which is preliminary data.</text>
</comment>
<dbReference type="GO" id="GO:0005886">
    <property type="term" value="C:plasma membrane"/>
    <property type="evidence" value="ECO:0007669"/>
    <property type="project" value="UniProtKB-SubCell"/>
</dbReference>
<feature type="transmembrane region" description="Helical" evidence="8">
    <location>
        <begin position="143"/>
        <end position="163"/>
    </location>
</feature>
<dbReference type="CDD" id="cd06579">
    <property type="entry name" value="TM_PBP1_transp_AraH_like"/>
    <property type="match status" value="1"/>
</dbReference>
<organism evidence="9 10">
    <name type="scientific">Rhodovastum atsumiense</name>
    <dbReference type="NCBI Taxonomy" id="504468"/>
    <lineage>
        <taxon>Bacteria</taxon>
        <taxon>Pseudomonadati</taxon>
        <taxon>Pseudomonadota</taxon>
        <taxon>Alphaproteobacteria</taxon>
        <taxon>Acetobacterales</taxon>
        <taxon>Acetobacteraceae</taxon>
        <taxon>Rhodovastum</taxon>
    </lineage>
</organism>